<gene>
    <name evidence="8" type="ORF">HF325_001409</name>
</gene>
<evidence type="ECO:0000256" key="1">
    <source>
        <dbReference type="ARBA" id="ARBA00006529"/>
    </source>
</evidence>
<evidence type="ECO:0000313" key="8">
    <source>
        <dbReference type="EMBL" id="KAF8003961.1"/>
    </source>
</evidence>
<dbReference type="Proteomes" id="UP000649328">
    <property type="component" value="Unassembled WGS sequence"/>
</dbReference>
<dbReference type="GO" id="GO:0038066">
    <property type="term" value="P:p38MAPK cascade"/>
    <property type="evidence" value="ECO:0007669"/>
    <property type="project" value="TreeGrafter"/>
</dbReference>
<keyword evidence="2" id="KW-0723">Serine/threonine-protein kinase</keyword>
<dbReference type="PANTHER" id="PTHR48016">
    <property type="entry name" value="MAP KINASE KINASE KINASE SSK2-RELATED-RELATED"/>
    <property type="match status" value="1"/>
</dbReference>
<keyword evidence="9" id="KW-1185">Reference proteome</keyword>
<dbReference type="Gene3D" id="1.10.510.10">
    <property type="entry name" value="Transferase(Phosphotransferase) domain 1"/>
    <property type="match status" value="1"/>
</dbReference>
<accession>A0A8H7GWN1</accession>
<evidence type="ECO:0000256" key="4">
    <source>
        <dbReference type="ARBA" id="ARBA00022741"/>
    </source>
</evidence>
<dbReference type="EMBL" id="JACBPP010000002">
    <property type="protein sequence ID" value="KAF8003961.1"/>
    <property type="molecule type" value="Genomic_DNA"/>
</dbReference>
<dbReference type="PANTHER" id="PTHR48016:SF32">
    <property type="entry name" value="MITOGEN-ACTIVATED PROTEIN KINASE KINASE KINASE 4"/>
    <property type="match status" value="1"/>
</dbReference>
<keyword evidence="5" id="KW-0418">Kinase</keyword>
<keyword evidence="3" id="KW-0808">Transferase</keyword>
<evidence type="ECO:0000256" key="3">
    <source>
        <dbReference type="ARBA" id="ARBA00022679"/>
    </source>
</evidence>
<evidence type="ECO:0000259" key="7">
    <source>
        <dbReference type="PROSITE" id="PS50011"/>
    </source>
</evidence>
<proteinExistence type="inferred from homology"/>
<dbReference type="SUPFAM" id="SSF56112">
    <property type="entry name" value="Protein kinase-like (PK-like)"/>
    <property type="match status" value="1"/>
</dbReference>
<evidence type="ECO:0000313" key="9">
    <source>
        <dbReference type="Proteomes" id="UP000649328"/>
    </source>
</evidence>
<dbReference type="GO" id="GO:0005524">
    <property type="term" value="F:ATP binding"/>
    <property type="evidence" value="ECO:0007669"/>
    <property type="project" value="UniProtKB-KW"/>
</dbReference>
<sequence>MATGRRPWANLDNEWAIMYHIAAGHKPQLPSPDQLSEAGIKFLSRCLQHEPSKRPSSAELLNDPWIVQIRQAAFGSSESGNTPLLEYKVELF</sequence>
<dbReference type="PROSITE" id="PS50011">
    <property type="entry name" value="PROTEIN_KINASE_DOM"/>
    <property type="match status" value="1"/>
</dbReference>
<dbReference type="GO" id="GO:0004674">
    <property type="term" value="F:protein serine/threonine kinase activity"/>
    <property type="evidence" value="ECO:0007669"/>
    <property type="project" value="UniProtKB-KW"/>
</dbReference>
<keyword evidence="6" id="KW-0067">ATP-binding</keyword>
<dbReference type="OrthoDB" id="5979581at2759"/>
<comment type="caution">
    <text evidence="8">The sequence shown here is derived from an EMBL/GenBank/DDBJ whole genome shotgun (WGS) entry which is preliminary data.</text>
</comment>
<evidence type="ECO:0000256" key="2">
    <source>
        <dbReference type="ARBA" id="ARBA00022527"/>
    </source>
</evidence>
<dbReference type="InterPro" id="IPR050538">
    <property type="entry name" value="MAP_kinase_kinase_kinase"/>
</dbReference>
<organism evidence="8 9">
    <name type="scientific">Metschnikowia pulcherrima</name>
    <dbReference type="NCBI Taxonomy" id="27326"/>
    <lineage>
        <taxon>Eukaryota</taxon>
        <taxon>Fungi</taxon>
        <taxon>Dikarya</taxon>
        <taxon>Ascomycota</taxon>
        <taxon>Saccharomycotina</taxon>
        <taxon>Pichiomycetes</taxon>
        <taxon>Metschnikowiaceae</taxon>
        <taxon>Metschnikowia</taxon>
    </lineage>
</organism>
<name>A0A8H7GWN1_9ASCO</name>
<feature type="domain" description="Protein kinase" evidence="7">
    <location>
        <begin position="1"/>
        <end position="66"/>
    </location>
</feature>
<keyword evidence="4" id="KW-0547">Nucleotide-binding</keyword>
<dbReference type="InterPro" id="IPR000719">
    <property type="entry name" value="Prot_kinase_dom"/>
</dbReference>
<reference evidence="8" key="1">
    <citation type="submission" date="2020-10" db="EMBL/GenBank/DDBJ databases">
        <title>The Whole-Genome Sequence of Metschnikowia persimmonesis, a Novel Endophytic Yeast Species Isolated from Medicinal Plant Diospyros kaki Thumb.</title>
        <authorList>
            <person name="Rahmat E."/>
            <person name="Kang Y."/>
        </authorList>
    </citation>
    <scope>NUCLEOTIDE SEQUENCE</scope>
    <source>
        <strain evidence="8">KIOM G15050</strain>
    </source>
</reference>
<protein>
    <recommendedName>
        <fullName evidence="7">Protein kinase domain-containing protein</fullName>
    </recommendedName>
</protein>
<comment type="similarity">
    <text evidence="1">Belongs to the protein kinase superfamily. STE Ser/Thr protein kinase family. MAP kinase kinase kinase subfamily.</text>
</comment>
<evidence type="ECO:0000256" key="5">
    <source>
        <dbReference type="ARBA" id="ARBA00022777"/>
    </source>
</evidence>
<dbReference type="InterPro" id="IPR011009">
    <property type="entry name" value="Kinase-like_dom_sf"/>
</dbReference>
<evidence type="ECO:0000256" key="6">
    <source>
        <dbReference type="ARBA" id="ARBA00022840"/>
    </source>
</evidence>
<dbReference type="AlphaFoldDB" id="A0A8H7GWN1"/>